<dbReference type="SUPFAM" id="SSF57667">
    <property type="entry name" value="beta-beta-alpha zinc fingers"/>
    <property type="match status" value="1"/>
</dbReference>
<accession>A0AAD6ZB39</accession>
<dbReference type="PROSITE" id="PS50157">
    <property type="entry name" value="ZINC_FINGER_C2H2_2"/>
    <property type="match status" value="2"/>
</dbReference>
<feature type="region of interest" description="Disordered" evidence="8">
    <location>
        <begin position="1"/>
        <end position="25"/>
    </location>
</feature>
<evidence type="ECO:0000256" key="4">
    <source>
        <dbReference type="ARBA" id="ARBA00022771"/>
    </source>
</evidence>
<proteinExistence type="predicted"/>
<evidence type="ECO:0000256" key="3">
    <source>
        <dbReference type="ARBA" id="ARBA00022737"/>
    </source>
</evidence>
<dbReference type="InterPro" id="IPR013087">
    <property type="entry name" value="Znf_C2H2_type"/>
</dbReference>
<evidence type="ECO:0000256" key="5">
    <source>
        <dbReference type="ARBA" id="ARBA00022833"/>
    </source>
</evidence>
<feature type="domain" description="C2H2-type" evidence="9">
    <location>
        <begin position="63"/>
        <end position="93"/>
    </location>
</feature>
<protein>
    <recommendedName>
        <fullName evidence="9">C2H2-type domain-containing protein</fullName>
    </recommendedName>
</protein>
<dbReference type="Pfam" id="PF00096">
    <property type="entry name" value="zf-C2H2"/>
    <property type="match status" value="1"/>
</dbReference>
<evidence type="ECO:0000313" key="10">
    <source>
        <dbReference type="EMBL" id="KAJ7315010.1"/>
    </source>
</evidence>
<gene>
    <name evidence="10" type="ORF">DFH08DRAFT_1040680</name>
</gene>
<dbReference type="InterPro" id="IPR050527">
    <property type="entry name" value="Snail/Krueppel_Znf"/>
</dbReference>
<evidence type="ECO:0000259" key="9">
    <source>
        <dbReference type="PROSITE" id="PS50157"/>
    </source>
</evidence>
<comment type="subcellular location">
    <subcellularLocation>
        <location evidence="1">Nucleus</location>
    </subcellularLocation>
</comment>
<dbReference type="GO" id="GO:0000978">
    <property type="term" value="F:RNA polymerase II cis-regulatory region sequence-specific DNA binding"/>
    <property type="evidence" value="ECO:0007669"/>
    <property type="project" value="TreeGrafter"/>
</dbReference>
<keyword evidence="5" id="KW-0862">Zinc</keyword>
<dbReference type="GO" id="GO:0008270">
    <property type="term" value="F:zinc ion binding"/>
    <property type="evidence" value="ECO:0007669"/>
    <property type="project" value="UniProtKB-KW"/>
</dbReference>
<dbReference type="InterPro" id="IPR036236">
    <property type="entry name" value="Znf_C2H2_sf"/>
</dbReference>
<keyword evidence="11" id="KW-1185">Reference proteome</keyword>
<evidence type="ECO:0000256" key="8">
    <source>
        <dbReference type="SAM" id="MobiDB-lite"/>
    </source>
</evidence>
<comment type="caution">
    <text evidence="10">The sequence shown here is derived from an EMBL/GenBank/DDBJ whole genome shotgun (WGS) entry which is preliminary data.</text>
</comment>
<feature type="domain" description="C2H2-type" evidence="9">
    <location>
        <begin position="28"/>
        <end position="57"/>
    </location>
</feature>
<keyword evidence="2" id="KW-0479">Metal-binding</keyword>
<dbReference type="SMART" id="SM00355">
    <property type="entry name" value="ZnF_C2H2"/>
    <property type="match status" value="3"/>
</dbReference>
<sequence length="319" mass="34982">MPRVATTSTSRSQKLADGKVPPSPPLRVRCPESSCPWSFRTQTDLRRHMPRHMSAEEREKQMYKCPHPGCTHQSLQKSNLQTHFNSKHSGLKPHVCKKCTYCASDPSSLHRHMVAIHEYVSGTTPRKRRSIAPSSSIPAFGEPILSDSPSSDYSDYTSDAWSAGVSPSSSSSAYSHFSPSPPSSSSSSDEELFAFISSPPSLPTSPTGPNGWMWDAHFEEAFFPTCEKSTVVEFTPSPEPALQYPAQGIDFLAAGYDAATFLPTCFDIEQQQEPLFGDSLLFFQPPPAASYELETFSSCGHKDVVSPAAFVGEWNGALY</sequence>
<dbReference type="Proteomes" id="UP001218218">
    <property type="component" value="Unassembled WGS sequence"/>
</dbReference>
<evidence type="ECO:0000256" key="7">
    <source>
        <dbReference type="PROSITE-ProRule" id="PRU00042"/>
    </source>
</evidence>
<evidence type="ECO:0000256" key="6">
    <source>
        <dbReference type="ARBA" id="ARBA00023242"/>
    </source>
</evidence>
<evidence type="ECO:0000313" key="11">
    <source>
        <dbReference type="Proteomes" id="UP001218218"/>
    </source>
</evidence>
<dbReference type="PANTHER" id="PTHR24388:SF54">
    <property type="entry name" value="PROTEIN ESCARGOT"/>
    <property type="match status" value="1"/>
</dbReference>
<feature type="region of interest" description="Disordered" evidence="8">
    <location>
        <begin position="121"/>
        <end position="151"/>
    </location>
</feature>
<reference evidence="10" key="1">
    <citation type="submission" date="2023-03" db="EMBL/GenBank/DDBJ databases">
        <title>Massive genome expansion in bonnet fungi (Mycena s.s.) driven by repeated elements and novel gene families across ecological guilds.</title>
        <authorList>
            <consortium name="Lawrence Berkeley National Laboratory"/>
            <person name="Harder C.B."/>
            <person name="Miyauchi S."/>
            <person name="Viragh M."/>
            <person name="Kuo A."/>
            <person name="Thoen E."/>
            <person name="Andreopoulos B."/>
            <person name="Lu D."/>
            <person name="Skrede I."/>
            <person name="Drula E."/>
            <person name="Henrissat B."/>
            <person name="Morin E."/>
            <person name="Kohler A."/>
            <person name="Barry K."/>
            <person name="LaButti K."/>
            <person name="Morin E."/>
            <person name="Salamov A."/>
            <person name="Lipzen A."/>
            <person name="Mereny Z."/>
            <person name="Hegedus B."/>
            <person name="Baldrian P."/>
            <person name="Stursova M."/>
            <person name="Weitz H."/>
            <person name="Taylor A."/>
            <person name="Grigoriev I.V."/>
            <person name="Nagy L.G."/>
            <person name="Martin F."/>
            <person name="Kauserud H."/>
        </authorList>
    </citation>
    <scope>NUCLEOTIDE SEQUENCE</scope>
    <source>
        <strain evidence="10">CBHHK002</strain>
    </source>
</reference>
<evidence type="ECO:0000256" key="2">
    <source>
        <dbReference type="ARBA" id="ARBA00022723"/>
    </source>
</evidence>
<name>A0AAD6ZB39_9AGAR</name>
<keyword evidence="3" id="KW-0677">Repeat</keyword>
<dbReference type="GO" id="GO:0005634">
    <property type="term" value="C:nucleus"/>
    <property type="evidence" value="ECO:0007669"/>
    <property type="project" value="UniProtKB-SubCell"/>
</dbReference>
<keyword evidence="6" id="KW-0539">Nucleus</keyword>
<dbReference type="Gene3D" id="3.30.160.60">
    <property type="entry name" value="Classic Zinc Finger"/>
    <property type="match status" value="1"/>
</dbReference>
<evidence type="ECO:0000256" key="1">
    <source>
        <dbReference type="ARBA" id="ARBA00004123"/>
    </source>
</evidence>
<dbReference type="GO" id="GO:0000981">
    <property type="term" value="F:DNA-binding transcription factor activity, RNA polymerase II-specific"/>
    <property type="evidence" value="ECO:0007669"/>
    <property type="project" value="TreeGrafter"/>
</dbReference>
<keyword evidence="4 7" id="KW-0863">Zinc-finger</keyword>
<feature type="compositionally biased region" description="Polar residues" evidence="8">
    <location>
        <begin position="1"/>
        <end position="13"/>
    </location>
</feature>
<dbReference type="AlphaFoldDB" id="A0AAD6ZB39"/>
<dbReference type="PROSITE" id="PS00028">
    <property type="entry name" value="ZINC_FINGER_C2H2_1"/>
    <property type="match status" value="1"/>
</dbReference>
<organism evidence="10 11">
    <name type="scientific">Mycena albidolilacea</name>
    <dbReference type="NCBI Taxonomy" id="1033008"/>
    <lineage>
        <taxon>Eukaryota</taxon>
        <taxon>Fungi</taxon>
        <taxon>Dikarya</taxon>
        <taxon>Basidiomycota</taxon>
        <taxon>Agaricomycotina</taxon>
        <taxon>Agaricomycetes</taxon>
        <taxon>Agaricomycetidae</taxon>
        <taxon>Agaricales</taxon>
        <taxon>Marasmiineae</taxon>
        <taxon>Mycenaceae</taxon>
        <taxon>Mycena</taxon>
    </lineage>
</organism>
<dbReference type="EMBL" id="JARIHO010000064">
    <property type="protein sequence ID" value="KAJ7315010.1"/>
    <property type="molecule type" value="Genomic_DNA"/>
</dbReference>
<dbReference type="PANTHER" id="PTHR24388">
    <property type="entry name" value="ZINC FINGER PROTEIN"/>
    <property type="match status" value="1"/>
</dbReference>